<sequence length="196" mass="19727">MASPAGNVLRAGTQIALRTSEALTTEGKKLRVGQRVQLEVAEAVMLNGQTVIPLGSPVTGEITDVRNKGMWGKSGRINGRILYVRANGNQIRLTGTFDDKGVTGTAGVVAAIAFVPVAGFFTTGTSAKIPLGASVTAFLDEDISVAFAAPAAPPPVAAPALAAPAAALAAPTAPAAPAQATRTSLVDPSLEITATN</sequence>
<dbReference type="Proteomes" id="UP001185984">
    <property type="component" value="Unassembled WGS sequence"/>
</dbReference>
<comment type="caution">
    <text evidence="1">The sequence shown here is derived from an EMBL/GenBank/DDBJ whole genome shotgun (WGS) entry which is preliminary data.</text>
</comment>
<evidence type="ECO:0008006" key="3">
    <source>
        <dbReference type="Google" id="ProtNLM"/>
    </source>
</evidence>
<proteinExistence type="predicted"/>
<reference evidence="2" key="1">
    <citation type="journal article" date="2022" name="J Environ Chem Eng">
        <title>Biodegradation of petroleum oil using a constructed nonpathogenic and heavy metal-tolerant bacterial consortium isolated from marine sponges.</title>
        <authorList>
            <person name="Dechsakulwatana C."/>
            <person name="Rungsihiranrut A."/>
            <person name="Muangchinda C."/>
            <person name="Ningthoujam R."/>
            <person name="Klankeo P."/>
            <person name="Pinyakong O."/>
        </authorList>
    </citation>
    <scope>NUCLEOTIDE SEQUENCE [LARGE SCALE GENOMIC DNA]</scope>
    <source>
        <strain evidence="2">MO2-4</strain>
    </source>
</reference>
<evidence type="ECO:0000313" key="2">
    <source>
        <dbReference type="Proteomes" id="UP001185984"/>
    </source>
</evidence>
<gene>
    <name evidence="1" type="ORF">O0R41_06695</name>
</gene>
<dbReference type="EMBL" id="JAPTHD010000002">
    <property type="protein sequence ID" value="MDV5823281.1"/>
    <property type="molecule type" value="Genomic_DNA"/>
</dbReference>
<evidence type="ECO:0000313" key="1">
    <source>
        <dbReference type="EMBL" id="MDV5823281.1"/>
    </source>
</evidence>
<accession>A0ABU3ZUU0</accession>
<keyword evidence="2" id="KW-1185">Reference proteome</keyword>
<protein>
    <recommendedName>
        <fullName evidence="3">DUF5666 domain-containing protein</fullName>
    </recommendedName>
</protein>
<organism evidence="1 2">
    <name type="scientific">Sphingobium naphthae</name>
    <dbReference type="NCBI Taxonomy" id="1886786"/>
    <lineage>
        <taxon>Bacteria</taxon>
        <taxon>Pseudomonadati</taxon>
        <taxon>Pseudomonadota</taxon>
        <taxon>Alphaproteobacteria</taxon>
        <taxon>Sphingomonadales</taxon>
        <taxon>Sphingomonadaceae</taxon>
        <taxon>Sphingobium</taxon>
    </lineage>
</organism>
<name>A0ABU3ZUU0_9SPHN</name>